<feature type="compositionally biased region" description="Low complexity" evidence="1">
    <location>
        <begin position="42"/>
        <end position="54"/>
    </location>
</feature>
<dbReference type="EMBL" id="JAXOVC010000008">
    <property type="protein sequence ID" value="KAK4498261.1"/>
    <property type="molecule type" value="Genomic_DNA"/>
</dbReference>
<sequence length="188" mass="20594">MEPATAFPGTISTLETLTPMKTSKASSVDSEPKEYKSKQRESSSSSINTTTSTNFPPRRISSASDMVVPTDSTADTPIHSSHISSIYDELQGLNIFAFSMEQKFDAVVRQQMTCRPISSSDFGLPLEELLNKPDDGSAKGRNEPGQLESNYYYSLAELRRRLKWLREDVGNMITQPSEKGVGGAGFAA</sequence>
<evidence type="ECO:0000313" key="2">
    <source>
        <dbReference type="EMBL" id="KAK4498261.1"/>
    </source>
</evidence>
<feature type="compositionally biased region" description="Basic and acidic residues" evidence="1">
    <location>
        <begin position="30"/>
        <end position="41"/>
    </location>
</feature>
<proteinExistence type="predicted"/>
<feature type="region of interest" description="Disordered" evidence="1">
    <location>
        <begin position="1"/>
        <end position="79"/>
    </location>
</feature>
<comment type="caution">
    <text evidence="2">The sequence shown here is derived from an EMBL/GenBank/DDBJ whole genome shotgun (WGS) entry which is preliminary data.</text>
</comment>
<feature type="compositionally biased region" description="Polar residues" evidence="1">
    <location>
        <begin position="70"/>
        <end position="79"/>
    </location>
</feature>
<name>A0ABR0EAJ0_ZASCE</name>
<dbReference type="Proteomes" id="UP001305779">
    <property type="component" value="Unassembled WGS sequence"/>
</dbReference>
<gene>
    <name evidence="2" type="ORF">PRZ48_010918</name>
</gene>
<reference evidence="2 3" key="1">
    <citation type="journal article" date="2023" name="G3 (Bethesda)">
        <title>A chromosome-level genome assembly of Zasmidium syzygii isolated from banana leaves.</title>
        <authorList>
            <person name="van Westerhoven A.C."/>
            <person name="Mehrabi R."/>
            <person name="Talebi R."/>
            <person name="Steentjes M.B.F."/>
            <person name="Corcolon B."/>
            <person name="Chong P.A."/>
            <person name="Kema G.H.J."/>
            <person name="Seidl M.F."/>
        </authorList>
    </citation>
    <scope>NUCLEOTIDE SEQUENCE [LARGE SCALE GENOMIC DNA]</scope>
    <source>
        <strain evidence="2 3">P124</strain>
    </source>
</reference>
<keyword evidence="3" id="KW-1185">Reference proteome</keyword>
<feature type="compositionally biased region" description="Polar residues" evidence="1">
    <location>
        <begin position="10"/>
        <end position="29"/>
    </location>
</feature>
<organism evidence="2 3">
    <name type="scientific">Zasmidium cellare</name>
    <name type="common">Wine cellar mold</name>
    <name type="synonym">Racodium cellare</name>
    <dbReference type="NCBI Taxonomy" id="395010"/>
    <lineage>
        <taxon>Eukaryota</taxon>
        <taxon>Fungi</taxon>
        <taxon>Dikarya</taxon>
        <taxon>Ascomycota</taxon>
        <taxon>Pezizomycotina</taxon>
        <taxon>Dothideomycetes</taxon>
        <taxon>Dothideomycetidae</taxon>
        <taxon>Mycosphaerellales</taxon>
        <taxon>Mycosphaerellaceae</taxon>
        <taxon>Zasmidium</taxon>
    </lineage>
</organism>
<evidence type="ECO:0000313" key="3">
    <source>
        <dbReference type="Proteomes" id="UP001305779"/>
    </source>
</evidence>
<protein>
    <submittedName>
        <fullName evidence="2">Uncharacterized protein</fullName>
    </submittedName>
</protein>
<accession>A0ABR0EAJ0</accession>
<evidence type="ECO:0000256" key="1">
    <source>
        <dbReference type="SAM" id="MobiDB-lite"/>
    </source>
</evidence>